<protein>
    <submittedName>
        <fullName evidence="8">Cytochrome C</fullName>
    </submittedName>
</protein>
<dbReference type="GO" id="GO:0005506">
    <property type="term" value="F:iron ion binding"/>
    <property type="evidence" value="ECO:0007669"/>
    <property type="project" value="InterPro"/>
</dbReference>
<evidence type="ECO:0000256" key="2">
    <source>
        <dbReference type="ARBA" id="ARBA00022617"/>
    </source>
</evidence>
<dbReference type="STRING" id="1513271.XM47_13590"/>
<dbReference type="PANTHER" id="PTHR40942:SF4">
    <property type="entry name" value="CYTOCHROME C5"/>
    <property type="match status" value="1"/>
</dbReference>
<evidence type="ECO:0000256" key="3">
    <source>
        <dbReference type="ARBA" id="ARBA00022723"/>
    </source>
</evidence>
<evidence type="ECO:0000256" key="4">
    <source>
        <dbReference type="ARBA" id="ARBA00022982"/>
    </source>
</evidence>
<reference evidence="8 9" key="1">
    <citation type="submission" date="2015-04" db="EMBL/GenBank/DDBJ databases">
        <title>Draft Genome Sequence of the Novel Agar-Digesting Marine Bacterium Q1.</title>
        <authorList>
            <person name="Li Y."/>
            <person name="Li D."/>
            <person name="Chen G."/>
            <person name="Du Z."/>
        </authorList>
    </citation>
    <scope>NUCLEOTIDE SEQUENCE [LARGE SCALE GENOMIC DNA]</scope>
    <source>
        <strain evidence="8 9">Q1</strain>
    </source>
</reference>
<accession>A0A0J8JJP9</accession>
<dbReference type="Gene3D" id="1.10.760.10">
    <property type="entry name" value="Cytochrome c-like domain"/>
    <property type="match status" value="1"/>
</dbReference>
<evidence type="ECO:0000256" key="6">
    <source>
        <dbReference type="PROSITE-ProRule" id="PRU00433"/>
    </source>
</evidence>
<dbReference type="SUPFAM" id="SSF46626">
    <property type="entry name" value="Cytochrome c"/>
    <property type="match status" value="1"/>
</dbReference>
<organism evidence="8 9">
    <name type="scientific">Catenovulum maritimum</name>
    <dbReference type="NCBI Taxonomy" id="1513271"/>
    <lineage>
        <taxon>Bacteria</taxon>
        <taxon>Pseudomonadati</taxon>
        <taxon>Pseudomonadota</taxon>
        <taxon>Gammaproteobacteria</taxon>
        <taxon>Alteromonadales</taxon>
        <taxon>Alteromonadaceae</taxon>
        <taxon>Catenovulum</taxon>
    </lineage>
</organism>
<keyword evidence="3 6" id="KW-0479">Metal-binding</keyword>
<dbReference type="EMBL" id="LAZL01000022">
    <property type="protein sequence ID" value="KMT64671.1"/>
    <property type="molecule type" value="Genomic_DNA"/>
</dbReference>
<dbReference type="InterPro" id="IPR009056">
    <property type="entry name" value="Cyt_c-like_dom"/>
</dbReference>
<keyword evidence="4" id="KW-0249">Electron transport</keyword>
<keyword evidence="9" id="KW-1185">Reference proteome</keyword>
<dbReference type="Pfam" id="PF13442">
    <property type="entry name" value="Cytochrome_CBB3"/>
    <property type="match status" value="1"/>
</dbReference>
<evidence type="ECO:0000256" key="5">
    <source>
        <dbReference type="ARBA" id="ARBA00023004"/>
    </source>
</evidence>
<dbReference type="InterPro" id="IPR002323">
    <property type="entry name" value="Cyt_CIE"/>
</dbReference>
<dbReference type="PANTHER" id="PTHR40942">
    <property type="match status" value="1"/>
</dbReference>
<dbReference type="PROSITE" id="PS51007">
    <property type="entry name" value="CYTC"/>
    <property type="match status" value="1"/>
</dbReference>
<dbReference type="Proteomes" id="UP000037600">
    <property type="component" value="Unassembled WGS sequence"/>
</dbReference>
<gene>
    <name evidence="8" type="ORF">XM47_13590</name>
</gene>
<keyword evidence="1" id="KW-0813">Transport</keyword>
<comment type="caution">
    <text evidence="8">The sequence shown here is derived from an EMBL/GenBank/DDBJ whole genome shotgun (WGS) entry which is preliminary data.</text>
</comment>
<proteinExistence type="predicted"/>
<dbReference type="PATRIC" id="fig|1513271.3.peg.2789"/>
<evidence type="ECO:0000256" key="1">
    <source>
        <dbReference type="ARBA" id="ARBA00022448"/>
    </source>
</evidence>
<dbReference type="InterPro" id="IPR036909">
    <property type="entry name" value="Cyt_c-like_dom_sf"/>
</dbReference>
<evidence type="ECO:0000313" key="9">
    <source>
        <dbReference type="Proteomes" id="UP000037600"/>
    </source>
</evidence>
<evidence type="ECO:0000313" key="8">
    <source>
        <dbReference type="EMBL" id="KMT64671.1"/>
    </source>
</evidence>
<dbReference type="PRINTS" id="PR00607">
    <property type="entry name" value="CYTCHROMECIE"/>
</dbReference>
<keyword evidence="2 6" id="KW-0349">Heme</keyword>
<keyword evidence="5 6" id="KW-0408">Iron</keyword>
<dbReference type="GO" id="GO:0020037">
    <property type="term" value="F:heme binding"/>
    <property type="evidence" value="ECO:0007669"/>
    <property type="project" value="InterPro"/>
</dbReference>
<name>A0A0J8JJP9_9ALTE</name>
<dbReference type="AlphaFoldDB" id="A0A0J8JJP9"/>
<feature type="domain" description="Cytochrome c" evidence="7">
    <location>
        <begin position="44"/>
        <end position="124"/>
    </location>
</feature>
<sequence length="124" mass="12940">MAVLSALLTSVSVGADDMSYDSIKERIKPVGSVNLAGADAQAAGGARSPEDIFNSSCTACHTAGVLGAPKPNNASDWKPRLEQGMDVVLEHAIKGFNAMPPKGTCMACSDDEIKAVIEFMIKDL</sequence>
<dbReference type="GO" id="GO:0009055">
    <property type="term" value="F:electron transfer activity"/>
    <property type="evidence" value="ECO:0007669"/>
    <property type="project" value="InterPro"/>
</dbReference>
<evidence type="ECO:0000259" key="7">
    <source>
        <dbReference type="PROSITE" id="PS51007"/>
    </source>
</evidence>